<feature type="domain" description="C2H2-type" evidence="10">
    <location>
        <begin position="2410"/>
        <end position="2439"/>
    </location>
</feature>
<feature type="domain" description="C2H2-type" evidence="10">
    <location>
        <begin position="2367"/>
        <end position="2395"/>
    </location>
</feature>
<dbReference type="Gene3D" id="3.30.160.60">
    <property type="entry name" value="Classic Zinc Finger"/>
    <property type="match status" value="14"/>
</dbReference>
<keyword evidence="2" id="KW-0479">Metal-binding</keyword>
<dbReference type="Proteomes" id="UP000786811">
    <property type="component" value="Unassembled WGS sequence"/>
</dbReference>
<feature type="domain" description="C2H2-type" evidence="10">
    <location>
        <begin position="411"/>
        <end position="440"/>
    </location>
</feature>
<dbReference type="PANTHER" id="PTHR46179">
    <property type="entry name" value="ZINC FINGER PROTEIN"/>
    <property type="match status" value="1"/>
</dbReference>
<feature type="domain" description="C2H2-type" evidence="10">
    <location>
        <begin position="2115"/>
        <end position="2144"/>
    </location>
</feature>
<dbReference type="InterPro" id="IPR051061">
    <property type="entry name" value="Zinc_finger_trans_reg"/>
</dbReference>
<name>A0A8J2HJY9_COTCN</name>
<evidence type="ECO:0000313" key="12">
    <source>
        <dbReference type="Proteomes" id="UP000786811"/>
    </source>
</evidence>
<evidence type="ECO:0000256" key="6">
    <source>
        <dbReference type="ARBA" id="ARBA00023163"/>
    </source>
</evidence>
<dbReference type="GO" id="GO:0006357">
    <property type="term" value="P:regulation of transcription by RNA polymerase II"/>
    <property type="evidence" value="ECO:0007669"/>
    <property type="project" value="TreeGrafter"/>
</dbReference>
<evidence type="ECO:0000256" key="2">
    <source>
        <dbReference type="ARBA" id="ARBA00022723"/>
    </source>
</evidence>
<keyword evidence="12" id="KW-1185">Reference proteome</keyword>
<feature type="domain" description="C2H2-type" evidence="10">
    <location>
        <begin position="3197"/>
        <end position="3226"/>
    </location>
</feature>
<evidence type="ECO:0000256" key="7">
    <source>
        <dbReference type="ARBA" id="ARBA00023242"/>
    </source>
</evidence>
<feature type="domain" description="C2H2-type" evidence="10">
    <location>
        <begin position="1371"/>
        <end position="1400"/>
    </location>
</feature>
<feature type="domain" description="C2H2-type" evidence="10">
    <location>
        <begin position="3891"/>
        <end position="3918"/>
    </location>
</feature>
<organism evidence="11 12">
    <name type="scientific">Cotesia congregata</name>
    <name type="common">Parasitoid wasp</name>
    <name type="synonym">Apanteles congregatus</name>
    <dbReference type="NCBI Taxonomy" id="51543"/>
    <lineage>
        <taxon>Eukaryota</taxon>
        <taxon>Metazoa</taxon>
        <taxon>Ecdysozoa</taxon>
        <taxon>Arthropoda</taxon>
        <taxon>Hexapoda</taxon>
        <taxon>Insecta</taxon>
        <taxon>Pterygota</taxon>
        <taxon>Neoptera</taxon>
        <taxon>Endopterygota</taxon>
        <taxon>Hymenoptera</taxon>
        <taxon>Apocrita</taxon>
        <taxon>Ichneumonoidea</taxon>
        <taxon>Braconidae</taxon>
        <taxon>Microgastrinae</taxon>
        <taxon>Cotesia</taxon>
    </lineage>
</organism>
<keyword evidence="4" id="KW-0862">Zinc</keyword>
<feature type="domain" description="C2H2-type" evidence="10">
    <location>
        <begin position="2283"/>
        <end position="2312"/>
    </location>
</feature>
<evidence type="ECO:0000256" key="1">
    <source>
        <dbReference type="ARBA" id="ARBA00004123"/>
    </source>
</evidence>
<evidence type="ECO:0000256" key="3">
    <source>
        <dbReference type="ARBA" id="ARBA00022771"/>
    </source>
</evidence>
<feature type="domain" description="C2H2-type" evidence="10">
    <location>
        <begin position="2936"/>
        <end position="2965"/>
    </location>
</feature>
<feature type="domain" description="C2H2-type" evidence="10">
    <location>
        <begin position="3477"/>
        <end position="3506"/>
    </location>
</feature>
<dbReference type="OrthoDB" id="10004641at2759"/>
<feature type="domain" description="C2H2-type" evidence="10">
    <location>
        <begin position="2528"/>
        <end position="2557"/>
    </location>
</feature>
<evidence type="ECO:0000313" key="11">
    <source>
        <dbReference type="EMBL" id="CAG5097837.1"/>
    </source>
</evidence>
<evidence type="ECO:0000256" key="4">
    <source>
        <dbReference type="ARBA" id="ARBA00022833"/>
    </source>
</evidence>
<comment type="caution">
    <text evidence="11">The sequence shown here is derived from an EMBL/GenBank/DDBJ whole genome shotgun (WGS) entry which is preliminary data.</text>
</comment>
<proteinExistence type="predicted"/>
<evidence type="ECO:0000256" key="5">
    <source>
        <dbReference type="ARBA" id="ARBA00023015"/>
    </source>
</evidence>
<feature type="domain" description="C2H2-type" evidence="10">
    <location>
        <begin position="2728"/>
        <end position="2757"/>
    </location>
</feature>
<dbReference type="PROSITE" id="PS00028">
    <property type="entry name" value="ZINC_FINGER_C2H2_1"/>
    <property type="match status" value="8"/>
</dbReference>
<keyword evidence="5" id="KW-0805">Transcription regulation</keyword>
<feature type="domain" description="C2H2-type" evidence="10">
    <location>
        <begin position="1857"/>
        <end position="1886"/>
    </location>
</feature>
<sequence length="3952" mass="467314">MNANAFQCPNVNCYRVFSNKQTCVRHIKNMCAKPEPYQCGYCLFRSHFKHSPRIFLAKISSLQSPDVNKMLSDREELFKCPNENCSKIFGTKKAYNYHIKFICNKDRRFKCFYCDYKSNYSRNVRSHSKSKHLNIEPKVVQMCDPQLYDSQLKPEPEIRKYSCPNINCDKKYRSISALKQHVNYECGAENRYQCPQVFQCTNPNCNRTFSSKVDCNLHIRHGCANLQRYKCGGCDYRSNLSGDIKKHILGVHKDTDIEMITLWDPHNETRIYKCPTFGCPARYKTKAKLASHMRHVCGKEPRFKCFYCDHKGYFKDRVKIHCLSKHPDLEFIVRDQRWACTNPKCDKTFKRKADRNKHSRYHCDKPRRFKCGYCNYMSHFPKDIRNHCSSRHKEHPINIVELYPKIDSRRYACPAHNCGKKYKYAKSLSNHMKFECGRPARFKCCYCDYKTMYSQNLIEECEKEDFFPCPNKGCKKIYKREVYLKEHLTKECGKKPSYQCGFCEMQFFAKKRKFLCPNPACGRTFKHLRSRNSHVTNVCNKPPRYQCAYCSYKSIRASDMRSHVLKIHKDPKGRMIVLFEVKPRIKPFPCSNCMKSYDYLRNLREHVKYECGKPPSFKCAYCNYKHCLKKRVNEHAKRIHKNLEFRSAVVEIQNVVQNNVEAPVEAQSREGSNRRKQVLTVRDDRFPCTNPGCGKTFKNQSDCNFHIKNRCNKPPRYKCVYCQYKTFHSSNVKRHIGQSHKGKEVGVIELYNPRADARVHVCTTPGCPKKYKYRCNLTTHLKNECGKPPRFKCFYCDFKNSYKHIIKKHSERKHFHEALFEDTPKFARNRHRTVQVQFSTMFELSAARKDQTVSLPELTLHPDAEPAEESLPETAEEMFGCPNSCGKQFKNYYACNYHARYICNKPERYKCGYCDYKSHWTKDVKRHCMRQHQNLQELIVEMYEVVYQQNLSQQKRKKIKQFPCPNLHCTKVFYSEKICNRHLKLYCNKPTKFKCSYCQYRSQEYIKEVQKVPKEEIPEEFLIIAEEINKEEIVQEKIELNLSRKKIVCPNKNCHCWFVDQKSLDYHLKHYCNLPKRFKCTQCEFKARFPSEIKIHTRRTHKKQKIPDKRPLPNILARKGFLLCSNGLLPRLVFVESRRRNSDSGILFPKEQRYACPNPNCKSTFKTEVECNRHLKNHCNKPQRYKCCYCDYKSYASQHIKCHSLSKHKEMEVKVIELYNPSNNSRSYFCPTKSCTKSFKYKRSLVEHLKYQCGKPPRFQCIYCDHKNNFKNRIRAHYKLEHPDMEVRFDIIGRKSEDLDPGLEFAPSARTVGDKGPGCEEECKFHSNFLCDQGELTYGDLEELDQKPIKSDLNAELEKFKNPCFSKRRNYICPNDKCLKSYRSKYTLTRHIKYECKKSPRFKCFYCDFKNCFKDRVKLHAQIKHPDKKLRYVKFGTVAQTQTATKLSKMKIQGGSTFAILPAQFEEETVFQCGNQRCEEIFNSKEEMTLHMEVCEYSATFKCSRCNYTASSVEQIQEHAWEHHPYRAVNIIEVSKVAEKQSVFVCPNTPCEKKYKSKYDLNKHVKYECGKPPRFKCYYCDYAKCYHHKMLILTIKYDTKDPLFLVKYENLMPNEELLKISSTLLACMNPNCDKMFKNIGARQVHMKSCNKPPRFKCGHCDFHSTTKKNVRLHSVAKHRKQKTEIIELHDPNLRRSSFPCPNAVCNKTFDTQERVTFHIKYRCCKSPRFKCFYCDFKSYYKYEVKLHNNSKHADRQFHPIVLRRSHDPPSRKKKKPSKNTSGMCCPNPNCGRKYLSAKSFYIHTKYYCNQPSRYKCGYCEYHSAVKNYVKAHLTAKHKGLELKIDELFNPFEQKRIYTCPNDNCNRSYSSEQNVKRHLKYECGKPAMFMCFYCDYKYSFKATIKKHCNKHHPGQEFRYVNLKAESFHGYRLLCLNGNCEKTFKNEATRQYHMKHTCNRPPRFKCAYCGHTSHFSKDIKRHSESKHPGMLANILELFDPGLKMNFFDCPSVSCGKKFKYERNLVAHIKHECGKPPKFRCYYCNFRHHFKHVANQHSLRKHPLEKYICNKPPRFKCGYCEYKAPRISNVKIHSNNIHKDSPLNIIELYKTAEEFASFVCPNENCQKKYKIKYDLNKHLKYECGKSPCFKCFYCDFQNNFIGRINTHCRLKHPDQEIKYLATTAYNFEYPVTDFKEPPEPLAQPTGLSCPHKNCRKTFKTEKSLKKHLQSNCQQPKYHCGYCDFKAVWLSSVKSHASQKHGGMKTNILSITQLTAKITPKMSAGTYQCPNENCKKRYKTAADCRAHVKYECGKPPRFKCFYCDFRKNLFKRMKPHWREKHPDKEFLVSMFKNKCDRNVHSRYYCNKPPRFMCTHCGYRTLKKDTIKQHTRSKHPGMELSFVELYNPTVVKRNYVCPEPTCGKRYKSRAILSTHLKYECGKPARYMCAYCDFKNCIKSRYRCSNPNCLKVFSWKTSLTRHMLECDKRPEYKCPYCDYKSRDKNDVRQHTGYHHPELENYVIEINRPLKAEIYICPNDNCKRTYKAKRSLWAHLNYECGKEPSYKCTFCTYKTYYKNFQKAVYIQGRKLSMSESKLRQCFFNEEKPQHALQTFMRKTAEIQSVFNDKNNRNRHYKHQCGKPHRYKCAYCAISSHLKTNIKIHTTKKHPDMKITEKIFLIRTKKKKNNIVSLFLPFKRMLAPFVSDYKPDVSIFRVKREPEDILSTIKIEAVQYACPNPNCNRVFDKWKARNTHFSRHCIHRPKTPKTQLINHFHANNYNHVPEFNNYNQFLEPDCDDKSKIKRLKPKKRILKKKKKENSVSVATGLNVRKCVEIHNKKREEILKKRAEINRKRQLTIQRNAIIKSETEFLVNGDNNQGELISDDLLESNYFLTNEIAYKVKSEKKNQFFGQRFPCPNKKCQRNYKTKQREETCIRIGEVKYACSNENCDRVFSNNEARYIHTKYHCGKPPRFKCSQCNYKSVKKQNILTHAKRLHLDDDARVIELYNASTSDYKGPWVVLPKLDDKILEFYGLKRKKFACTNPACMSEFASKRLLETHVKSGCWVLNYQKREDCFETVKIKSEYKCDAILEDLKTMTVKYACPNADCDSVFTDKSNRNRHYNYHCGKPPRFQCPYCSHKSHRKSDVQVHINSRHRFFRNYVIELYNPCKKLNFNVSEYVYEAQDPLELKPENFSRKRSEEKFTCVNQSCGKSFKTRGARNFHVQYHCAKPMRYKCERCDYKTHWKNDVKKHARSKHPELETNVIELFKVRSANKVHSYSCPNEHCSRTYTAKSSFTHPRRRSQKPDLVEYKCANFAQCGSIFTDKKTLTRHIKYVCGQPPRYKCAYCEYKSHNTANVKVHMGRMHPGKEVQIVEMYNPFANARRYSCPREGCYKRYKYRQGLTYHLSNECGKSPRFKCFYCSYHAYHKGNIQKHSAAKHPDFEICVVDLKVCVAVHPQNFQCPAIKSQNIDTSDQKLPGRPFACPNENCYKSYQKKWRLMKHLKFECGKRPRYKCYYCNFCSCYEDGIKNSKIPLLLFDCIKTEGPVLRSTIKREKEDTMFVCYNRACDRTFSNKTSKVKKKKPIKQETIDLEDPQEPAPPEDIEIESEKYKCPNENCQIVFTRRAALTFHIKHQCITPRFRCSACDYRSKSRRGVKQHATRKHGDLDCRVIELYSLKDPGKVTCFYKGCGKSFTYSAYMIPGPGNFTGVSQLPKEPLQVKGKKYACPNPNCSSVFKERRHLGTHIRYHCGKPPRYKCFYCPYKSTWRGSIKSHIKKVHREKEVHVVELYQAQPKVINYICPNDNCKKTFKFFSTPAAKVPLPELHKQVQAEGQSDKASAVRVRAGTQIQVPLLQLPEQENLSYLFTYTDKAYQLSNLRYSYRWSHKKDDRKIPKFNCPRCLRRFFSHSGMNRHYRLECGDVPRFKCPYCEMRTKYTQAIPRQKSLSFARNATADLP</sequence>
<keyword evidence="6" id="KW-0804">Transcription</keyword>
<evidence type="ECO:0000259" key="10">
    <source>
        <dbReference type="PROSITE" id="PS50157"/>
    </source>
</evidence>
<feature type="domain" description="C2H2-type" evidence="10">
    <location>
        <begin position="1228"/>
        <end position="1257"/>
    </location>
</feature>
<feature type="domain" description="C2H2-type" evidence="10">
    <location>
        <begin position="272"/>
        <end position="301"/>
    </location>
</feature>
<reference evidence="11" key="1">
    <citation type="submission" date="2021-04" db="EMBL/GenBank/DDBJ databases">
        <authorList>
            <person name="Chebbi M.A.C M."/>
        </authorList>
    </citation>
    <scope>NUCLEOTIDE SEQUENCE</scope>
</reference>
<feature type="domain" description="C2H2-type" evidence="10">
    <location>
        <begin position="3305"/>
        <end position="3335"/>
    </location>
</feature>
<dbReference type="PANTHER" id="PTHR46179:SF13">
    <property type="entry name" value="C2H2-TYPE DOMAIN-CONTAINING PROTEIN"/>
    <property type="match status" value="1"/>
</dbReference>
<feature type="domain" description="C2H2-type" evidence="10">
    <location>
        <begin position="2967"/>
        <end position="2995"/>
    </location>
</feature>
<feature type="domain" description="C2H2-type" evidence="10">
    <location>
        <begin position="717"/>
        <end position="745"/>
    </location>
</feature>
<feature type="domain" description="C2H2-type" evidence="10">
    <location>
        <begin position="588"/>
        <end position="615"/>
    </location>
</feature>
<protein>
    <submittedName>
        <fullName evidence="11">Similar to ZNF845: Zinc finger protein 845 (Homo sapiens)</fullName>
    </submittedName>
</protein>
<dbReference type="SMART" id="SM00355">
    <property type="entry name" value="ZnF_C2H2"/>
    <property type="match status" value="75"/>
</dbReference>
<feature type="region of interest" description="Disordered" evidence="9">
    <location>
        <begin position="1757"/>
        <end position="1781"/>
    </location>
</feature>
<dbReference type="GO" id="GO:0005634">
    <property type="term" value="C:nucleus"/>
    <property type="evidence" value="ECO:0007669"/>
    <property type="project" value="UniProtKB-SubCell"/>
</dbReference>
<feature type="domain" description="C2H2-type" evidence="10">
    <location>
        <begin position="467"/>
        <end position="496"/>
    </location>
</feature>
<gene>
    <name evidence="11" type="ORF">HICCMSTLAB_LOCUS8902</name>
</gene>
<feature type="domain" description="C2H2-type" evidence="10">
    <location>
        <begin position="686"/>
        <end position="715"/>
    </location>
</feature>
<dbReference type="PROSITE" id="PS50157">
    <property type="entry name" value="ZINC_FINGER_C2H2_2"/>
    <property type="match status" value="31"/>
</dbReference>
<accession>A0A8J2HJY9</accession>
<feature type="domain" description="C2H2-type" evidence="10">
    <location>
        <begin position="3095"/>
        <end position="3124"/>
    </location>
</feature>
<keyword evidence="3 8" id="KW-0863">Zinc-finger</keyword>
<dbReference type="EMBL" id="CAJNRD030001121">
    <property type="protein sequence ID" value="CAG5097837.1"/>
    <property type="molecule type" value="Genomic_DNA"/>
</dbReference>
<dbReference type="GO" id="GO:0008270">
    <property type="term" value="F:zinc ion binding"/>
    <property type="evidence" value="ECO:0007669"/>
    <property type="project" value="UniProtKB-KW"/>
</dbReference>
<feature type="domain" description="C2H2-type" evidence="10">
    <location>
        <begin position="760"/>
        <end position="789"/>
    </location>
</feature>
<feature type="domain" description="C2H2-type" evidence="10">
    <location>
        <begin position="338"/>
        <end position="367"/>
    </location>
</feature>
<feature type="domain" description="C2H2-type" evidence="10">
    <location>
        <begin position="3720"/>
        <end position="3749"/>
    </location>
</feature>
<comment type="subcellular location">
    <subcellularLocation>
        <location evidence="1">Nucleus</location>
    </subcellularLocation>
</comment>
<evidence type="ECO:0000256" key="8">
    <source>
        <dbReference type="PROSITE-ProRule" id="PRU00042"/>
    </source>
</evidence>
<feature type="domain" description="C2H2-type" evidence="10">
    <location>
        <begin position="1154"/>
        <end position="1183"/>
    </location>
</feature>
<dbReference type="InterPro" id="IPR013087">
    <property type="entry name" value="Znf_C2H2_type"/>
</dbReference>
<feature type="domain" description="C2H2-type" evidence="10">
    <location>
        <begin position="2005"/>
        <end position="2034"/>
    </location>
</feature>
<evidence type="ECO:0000256" key="9">
    <source>
        <dbReference type="SAM" id="MobiDB-lite"/>
    </source>
</evidence>
<feature type="domain" description="C2H2-type" evidence="10">
    <location>
        <begin position="1078"/>
        <end position="1106"/>
    </location>
</feature>
<feature type="domain" description="C2H2-type" evidence="10">
    <location>
        <begin position="2456"/>
        <end position="2477"/>
    </location>
</feature>
<feature type="domain" description="C2H2-type" evidence="10">
    <location>
        <begin position="1544"/>
        <end position="1573"/>
    </location>
</feature>
<feature type="domain" description="C2H2-type" evidence="10">
    <location>
        <begin position="3380"/>
        <end position="3409"/>
    </location>
</feature>
<keyword evidence="7" id="KW-0539">Nucleus</keyword>